<keyword evidence="3" id="KW-1185">Reference proteome</keyword>
<gene>
    <name evidence="2" type="ORF">ICN82_05435</name>
</gene>
<feature type="region of interest" description="Disordered" evidence="1">
    <location>
        <begin position="76"/>
        <end position="95"/>
    </location>
</feature>
<sequence>MRPGPDDHGRDDLLCAEVAELTLDLRNFSYALSDVFADARVPDRPEMAAAILALKARSEGLADRLDRAARETGPLAAASRLQSAQSGAIRPSPRR</sequence>
<protein>
    <submittedName>
        <fullName evidence="2">Uncharacterized protein</fullName>
    </submittedName>
</protein>
<name>A0A8J7CZB8_9RHOB</name>
<evidence type="ECO:0000313" key="3">
    <source>
        <dbReference type="Proteomes" id="UP000609121"/>
    </source>
</evidence>
<dbReference type="Proteomes" id="UP000609121">
    <property type="component" value="Unassembled WGS sequence"/>
</dbReference>
<dbReference type="AlphaFoldDB" id="A0A8J7CZB8"/>
<dbReference type="RefSeq" id="WP_193180515.1">
    <property type="nucleotide sequence ID" value="NZ_JACVXA010000011.1"/>
</dbReference>
<feature type="compositionally biased region" description="Low complexity" evidence="1">
    <location>
        <begin position="76"/>
        <end position="88"/>
    </location>
</feature>
<reference evidence="2" key="1">
    <citation type="submission" date="2020-09" db="EMBL/GenBank/DDBJ databases">
        <title>A novel bacterium of genus Mangrovicoccus, isolated from South China Sea.</title>
        <authorList>
            <person name="Huang H."/>
            <person name="Mo K."/>
            <person name="Hu Y."/>
        </authorList>
    </citation>
    <scope>NUCLEOTIDE SEQUENCE</scope>
    <source>
        <strain evidence="2">HB182678</strain>
    </source>
</reference>
<proteinExistence type="predicted"/>
<evidence type="ECO:0000313" key="2">
    <source>
        <dbReference type="EMBL" id="MBE3637648.1"/>
    </source>
</evidence>
<comment type="caution">
    <text evidence="2">The sequence shown here is derived from an EMBL/GenBank/DDBJ whole genome shotgun (WGS) entry which is preliminary data.</text>
</comment>
<accession>A0A8J7CZB8</accession>
<organism evidence="2 3">
    <name type="scientific">Mangrovicoccus algicola</name>
    <dbReference type="NCBI Taxonomy" id="2771008"/>
    <lineage>
        <taxon>Bacteria</taxon>
        <taxon>Pseudomonadati</taxon>
        <taxon>Pseudomonadota</taxon>
        <taxon>Alphaproteobacteria</taxon>
        <taxon>Rhodobacterales</taxon>
        <taxon>Paracoccaceae</taxon>
        <taxon>Mangrovicoccus</taxon>
    </lineage>
</organism>
<evidence type="ECO:0000256" key="1">
    <source>
        <dbReference type="SAM" id="MobiDB-lite"/>
    </source>
</evidence>
<dbReference type="EMBL" id="JACVXA010000011">
    <property type="protein sequence ID" value="MBE3637648.1"/>
    <property type="molecule type" value="Genomic_DNA"/>
</dbReference>